<reference evidence="3 4" key="1">
    <citation type="journal article" date="2023" name="Insect Mol. Biol.">
        <title>Genome sequencing provides insights into the evolution of gene families encoding plant cell wall-degrading enzymes in longhorned beetles.</title>
        <authorList>
            <person name="Shin N.R."/>
            <person name="Okamura Y."/>
            <person name="Kirsch R."/>
            <person name="Pauchet Y."/>
        </authorList>
    </citation>
    <scope>NUCLEOTIDE SEQUENCE [LARGE SCALE GENOMIC DNA]</scope>
    <source>
        <strain evidence="3">EAD_L_NR</strain>
    </source>
</reference>
<sequence>MMSTQNSPTASVSTADVEKLDNERNLESENSEPLEKAKEKQTLAGAVGAIAKFLSNSHNKYVFNTAVVLVVFDIILHAAGTYFVYKNYQPHYDPASGDEYCNRTTYLLAFWILTFQYTLLGFFILLAGCYKLMSGDFKKQ</sequence>
<feature type="compositionally biased region" description="Basic and acidic residues" evidence="1">
    <location>
        <begin position="16"/>
        <end position="39"/>
    </location>
</feature>
<feature type="compositionally biased region" description="Polar residues" evidence="1">
    <location>
        <begin position="1"/>
        <end position="14"/>
    </location>
</feature>
<dbReference type="Proteomes" id="UP001159042">
    <property type="component" value="Unassembled WGS sequence"/>
</dbReference>
<gene>
    <name evidence="3" type="ORF">NQ315_004735</name>
</gene>
<keyword evidence="2" id="KW-0812">Transmembrane</keyword>
<evidence type="ECO:0000256" key="2">
    <source>
        <dbReference type="SAM" id="Phobius"/>
    </source>
</evidence>
<keyword evidence="4" id="KW-1185">Reference proteome</keyword>
<dbReference type="InterPro" id="IPR040350">
    <property type="entry name" value="TMEM272"/>
</dbReference>
<accession>A0AAV8W1V0</accession>
<feature type="transmembrane region" description="Helical" evidence="2">
    <location>
        <begin position="61"/>
        <end position="85"/>
    </location>
</feature>
<evidence type="ECO:0000313" key="3">
    <source>
        <dbReference type="EMBL" id="KAJ8920596.1"/>
    </source>
</evidence>
<proteinExistence type="predicted"/>
<feature type="region of interest" description="Disordered" evidence="1">
    <location>
        <begin position="1"/>
        <end position="39"/>
    </location>
</feature>
<keyword evidence="2" id="KW-0472">Membrane</keyword>
<dbReference type="PANTHER" id="PTHR33444">
    <property type="entry name" value="SI:DKEY-19B23.12-RELATED"/>
    <property type="match status" value="1"/>
</dbReference>
<name>A0AAV8W1V0_9CUCU</name>
<comment type="caution">
    <text evidence="3">The sequence shown here is derived from an EMBL/GenBank/DDBJ whole genome shotgun (WGS) entry which is preliminary data.</text>
</comment>
<dbReference type="AlphaFoldDB" id="A0AAV8W1V0"/>
<dbReference type="EMBL" id="JANEYG010000013">
    <property type="protein sequence ID" value="KAJ8920596.1"/>
    <property type="molecule type" value="Genomic_DNA"/>
</dbReference>
<dbReference type="PANTHER" id="PTHR33444:SF2">
    <property type="entry name" value="MARVEL DOMAIN-CONTAINING PROTEIN"/>
    <property type="match status" value="1"/>
</dbReference>
<evidence type="ECO:0000313" key="4">
    <source>
        <dbReference type="Proteomes" id="UP001159042"/>
    </source>
</evidence>
<keyword evidence="2" id="KW-1133">Transmembrane helix</keyword>
<protein>
    <submittedName>
        <fullName evidence="3">Uncharacterized protein</fullName>
    </submittedName>
</protein>
<feature type="transmembrane region" description="Helical" evidence="2">
    <location>
        <begin position="105"/>
        <end position="130"/>
    </location>
</feature>
<organism evidence="3 4">
    <name type="scientific">Exocentrus adspersus</name>
    <dbReference type="NCBI Taxonomy" id="1586481"/>
    <lineage>
        <taxon>Eukaryota</taxon>
        <taxon>Metazoa</taxon>
        <taxon>Ecdysozoa</taxon>
        <taxon>Arthropoda</taxon>
        <taxon>Hexapoda</taxon>
        <taxon>Insecta</taxon>
        <taxon>Pterygota</taxon>
        <taxon>Neoptera</taxon>
        <taxon>Endopterygota</taxon>
        <taxon>Coleoptera</taxon>
        <taxon>Polyphaga</taxon>
        <taxon>Cucujiformia</taxon>
        <taxon>Chrysomeloidea</taxon>
        <taxon>Cerambycidae</taxon>
        <taxon>Lamiinae</taxon>
        <taxon>Acanthocinini</taxon>
        <taxon>Exocentrus</taxon>
    </lineage>
</organism>
<evidence type="ECO:0000256" key="1">
    <source>
        <dbReference type="SAM" id="MobiDB-lite"/>
    </source>
</evidence>